<dbReference type="EMBL" id="VSSQ01038621">
    <property type="protein sequence ID" value="MPM91582.1"/>
    <property type="molecule type" value="Genomic_DNA"/>
</dbReference>
<gene>
    <name evidence="1" type="ORF">SDC9_138713</name>
</gene>
<name>A0A645DT06_9ZZZZ</name>
<accession>A0A645DT06</accession>
<sequence length="79" mass="9035">MLHPHHLCRNKGSFFTGKRTADFSHLMLATVANGVVRMVVNRLRLDIPTKGVVSFLVVEFSYNSIRNLLLALFFCMLRI</sequence>
<protein>
    <submittedName>
        <fullName evidence="1">Uncharacterized protein</fullName>
    </submittedName>
</protein>
<organism evidence="1">
    <name type="scientific">bioreactor metagenome</name>
    <dbReference type="NCBI Taxonomy" id="1076179"/>
    <lineage>
        <taxon>unclassified sequences</taxon>
        <taxon>metagenomes</taxon>
        <taxon>ecological metagenomes</taxon>
    </lineage>
</organism>
<evidence type="ECO:0000313" key="1">
    <source>
        <dbReference type="EMBL" id="MPM91582.1"/>
    </source>
</evidence>
<proteinExistence type="predicted"/>
<reference evidence="1" key="1">
    <citation type="submission" date="2019-08" db="EMBL/GenBank/DDBJ databases">
        <authorList>
            <person name="Kucharzyk K."/>
            <person name="Murdoch R.W."/>
            <person name="Higgins S."/>
            <person name="Loffler F."/>
        </authorList>
    </citation>
    <scope>NUCLEOTIDE SEQUENCE</scope>
</reference>
<dbReference type="AlphaFoldDB" id="A0A645DT06"/>
<comment type="caution">
    <text evidence="1">The sequence shown here is derived from an EMBL/GenBank/DDBJ whole genome shotgun (WGS) entry which is preliminary data.</text>
</comment>